<dbReference type="OrthoDB" id="1938156at2759"/>
<keyword evidence="13" id="KW-1015">Disulfide bond</keyword>
<evidence type="ECO:0000256" key="11">
    <source>
        <dbReference type="PIRNR" id="PIRNR002356"/>
    </source>
</evidence>
<keyword evidence="7 11" id="KW-0256">Endoplasmic reticulum</keyword>
<evidence type="ECO:0000256" key="1">
    <source>
        <dbReference type="ARBA" id="ARBA00004319"/>
    </source>
</evidence>
<dbReference type="PROSITE" id="PS00803">
    <property type="entry name" value="CALRETICULIN_1"/>
    <property type="match status" value="1"/>
</dbReference>
<dbReference type="Gene3D" id="2.10.250.10">
    <property type="entry name" value="Calreticulin/calnexin, P domain"/>
    <property type="match status" value="1"/>
</dbReference>
<keyword evidence="10 11" id="KW-0143">Chaperone</keyword>
<dbReference type="GO" id="GO:0005788">
    <property type="term" value="C:endoplasmic reticulum lumen"/>
    <property type="evidence" value="ECO:0007669"/>
    <property type="project" value="UniProtKB-SubCell"/>
</dbReference>
<dbReference type="GO" id="GO:0030246">
    <property type="term" value="F:carbohydrate binding"/>
    <property type="evidence" value="ECO:0007669"/>
    <property type="project" value="UniProtKB-KW"/>
</dbReference>
<dbReference type="Gene3D" id="2.60.120.200">
    <property type="match status" value="1"/>
</dbReference>
<feature type="disulfide bond" evidence="13">
    <location>
        <begin position="115"/>
        <end position="147"/>
    </location>
</feature>
<dbReference type="PANTHER" id="PTHR11073:SF2">
    <property type="entry name" value="CALRETICULIN"/>
    <property type="match status" value="1"/>
</dbReference>
<feature type="compositionally biased region" description="Acidic residues" evidence="15">
    <location>
        <begin position="244"/>
        <end position="254"/>
    </location>
</feature>
<dbReference type="AlphaFoldDB" id="A0A9N9AKC9"/>
<dbReference type="GO" id="GO:0005509">
    <property type="term" value="F:calcium ion binding"/>
    <property type="evidence" value="ECO:0007669"/>
    <property type="project" value="InterPro"/>
</dbReference>
<dbReference type="InterPro" id="IPR009169">
    <property type="entry name" value="Calreticulin"/>
</dbReference>
<dbReference type="GO" id="GO:0036503">
    <property type="term" value="P:ERAD pathway"/>
    <property type="evidence" value="ECO:0007669"/>
    <property type="project" value="TreeGrafter"/>
</dbReference>
<dbReference type="SUPFAM" id="SSF63887">
    <property type="entry name" value="P-domain of calnexin/calreticulin"/>
    <property type="match status" value="1"/>
</dbReference>
<sequence length="444" mass="51023">MKLSIASFSSRLLLLLQLLTGWLSLYVLAEVYFQETFSDNTWEKRWIHSKHRDDLGLFKVSPGKFFAHEIESRGLQTSQHARFYAISAKLDKPIDNAEKNLVAQFSAKNEQNIDCGGGYIKLLPPGFNQSDFRGDSEYNIMFGPDICGSVRKVHFIIQHDGKNKLVKKEITAPIDQLTHLYTLIIKPDQTYTVLIDSKEELSGKLEEDFDITPKLIEDPDAKKPDDWVDNAKINDPDDKKPDDWVDGPELIDDPEAIKPEDWDDEMDGEWEAPQIPNPKYKGVWTPRLIPNPDYKGEWKAPLILNPDYKEDSVLHAFNTEYVGFDLWQVRSGTIFDNILITDDIEYAEKFANETFAEYREAERDAKKSLDKKESKKGVADKEKNAADKEKEAEPLESEDEHSEIKVDIPIPEEQGSKVTETPVLSKQDDEEFDKLFADFERDEL</sequence>
<dbReference type="PIRSF" id="PIRSF002356">
    <property type="entry name" value="Calreticulin"/>
    <property type="match status" value="1"/>
</dbReference>
<reference evidence="16" key="1">
    <citation type="submission" date="2021-06" db="EMBL/GenBank/DDBJ databases">
        <authorList>
            <person name="Kallberg Y."/>
            <person name="Tangrot J."/>
            <person name="Rosling A."/>
        </authorList>
    </citation>
    <scope>NUCLEOTIDE SEQUENCE</scope>
    <source>
        <strain evidence="16">MT106</strain>
    </source>
</reference>
<evidence type="ECO:0000256" key="15">
    <source>
        <dbReference type="SAM" id="MobiDB-lite"/>
    </source>
</evidence>
<dbReference type="PANTHER" id="PTHR11073">
    <property type="entry name" value="CALRETICULIN AND CALNEXIN"/>
    <property type="match status" value="1"/>
</dbReference>
<dbReference type="InterPro" id="IPR001580">
    <property type="entry name" value="Calret/calnex"/>
</dbReference>
<evidence type="ECO:0000256" key="2">
    <source>
        <dbReference type="ARBA" id="ARBA00010983"/>
    </source>
</evidence>
<dbReference type="InterPro" id="IPR009033">
    <property type="entry name" value="Calreticulin/calnexin_P_dom_sf"/>
</dbReference>
<evidence type="ECO:0000256" key="14">
    <source>
        <dbReference type="RuleBase" id="RU362126"/>
    </source>
</evidence>
<feature type="region of interest" description="Disordered" evidence="15">
    <location>
        <begin position="363"/>
        <end position="430"/>
    </location>
</feature>
<dbReference type="InterPro" id="IPR018124">
    <property type="entry name" value="Calret/calnex_CS"/>
</dbReference>
<evidence type="ECO:0000313" key="16">
    <source>
        <dbReference type="EMBL" id="CAG8536145.1"/>
    </source>
</evidence>
<dbReference type="InterPro" id="IPR013320">
    <property type="entry name" value="ConA-like_dom_sf"/>
</dbReference>
<evidence type="ECO:0000256" key="9">
    <source>
        <dbReference type="ARBA" id="ARBA00022837"/>
    </source>
</evidence>
<protein>
    <recommendedName>
        <fullName evidence="11">Calreticulin</fullName>
    </recommendedName>
</protein>
<feature type="binding site" evidence="12">
    <location>
        <position position="145"/>
    </location>
    <ligand>
        <name>an alpha-D-glucoside</name>
        <dbReference type="ChEBI" id="CHEBI:22390"/>
    </ligand>
</feature>
<gene>
    <name evidence="16" type="ORF">AGERDE_LOCUS5953</name>
</gene>
<dbReference type="GO" id="GO:0005789">
    <property type="term" value="C:endoplasmic reticulum membrane"/>
    <property type="evidence" value="ECO:0007669"/>
    <property type="project" value="TreeGrafter"/>
</dbReference>
<evidence type="ECO:0000256" key="5">
    <source>
        <dbReference type="ARBA" id="ARBA00022734"/>
    </source>
</evidence>
<dbReference type="EMBL" id="CAJVPL010000868">
    <property type="protein sequence ID" value="CAG8536145.1"/>
    <property type="molecule type" value="Genomic_DNA"/>
</dbReference>
<evidence type="ECO:0000256" key="7">
    <source>
        <dbReference type="ARBA" id="ARBA00022824"/>
    </source>
</evidence>
<keyword evidence="4" id="KW-0732">Signal</keyword>
<dbReference type="GO" id="GO:0006457">
    <property type="term" value="P:protein folding"/>
    <property type="evidence" value="ECO:0007669"/>
    <property type="project" value="InterPro"/>
</dbReference>
<dbReference type="FunFam" id="2.60.120.200:FF:000018">
    <property type="entry name" value="Calreticulin 1b"/>
    <property type="match status" value="1"/>
</dbReference>
<dbReference type="PROSITE" id="PS00804">
    <property type="entry name" value="CALRETICULIN_2"/>
    <property type="match status" value="1"/>
</dbReference>
<evidence type="ECO:0000256" key="6">
    <source>
        <dbReference type="ARBA" id="ARBA00022737"/>
    </source>
</evidence>
<evidence type="ECO:0000256" key="8">
    <source>
        <dbReference type="ARBA" id="ARBA00022833"/>
    </source>
</evidence>
<comment type="subcellular location">
    <subcellularLocation>
        <location evidence="1 11">Endoplasmic reticulum lumen</location>
    </subcellularLocation>
</comment>
<proteinExistence type="inferred from homology"/>
<dbReference type="Proteomes" id="UP000789831">
    <property type="component" value="Unassembled WGS sequence"/>
</dbReference>
<feature type="compositionally biased region" description="Basic and acidic residues" evidence="15">
    <location>
        <begin position="232"/>
        <end position="243"/>
    </location>
</feature>
<dbReference type="SUPFAM" id="SSF49899">
    <property type="entry name" value="Concanavalin A-like lectins/glucanases"/>
    <property type="match status" value="1"/>
</dbReference>
<dbReference type="PRINTS" id="PR00626">
    <property type="entry name" value="CALRETICULIN"/>
</dbReference>
<dbReference type="Pfam" id="PF00262">
    <property type="entry name" value="Calreticulin"/>
    <property type="match status" value="2"/>
</dbReference>
<evidence type="ECO:0000256" key="3">
    <source>
        <dbReference type="ARBA" id="ARBA00022723"/>
    </source>
</evidence>
<feature type="binding site" evidence="12">
    <location>
        <position position="121"/>
    </location>
    <ligand>
        <name>an alpha-D-glucoside</name>
        <dbReference type="ChEBI" id="CHEBI:22390"/>
    </ligand>
</feature>
<keyword evidence="6" id="KW-0677">Repeat</keyword>
<feature type="binding site" evidence="12">
    <location>
        <position position="119"/>
    </location>
    <ligand>
        <name>an alpha-D-glucoside</name>
        <dbReference type="ChEBI" id="CHEBI:22390"/>
    </ligand>
</feature>
<name>A0A9N9AKC9_9GLOM</name>
<feature type="binding site" evidence="12">
    <location>
        <position position="138"/>
    </location>
    <ligand>
        <name>an alpha-D-glucoside</name>
        <dbReference type="ChEBI" id="CHEBI:22390"/>
    </ligand>
</feature>
<feature type="binding site" evidence="12">
    <location>
        <position position="325"/>
    </location>
    <ligand>
        <name>an alpha-D-glucoside</name>
        <dbReference type="ChEBI" id="CHEBI:22390"/>
    </ligand>
</feature>
<feature type="region of interest" description="Disordered" evidence="15">
    <location>
        <begin position="220"/>
        <end position="260"/>
    </location>
</feature>
<evidence type="ECO:0000256" key="12">
    <source>
        <dbReference type="PIRSR" id="PIRSR002356-1"/>
    </source>
</evidence>
<comment type="similarity">
    <text evidence="2 11 14">Belongs to the calreticulin family.</text>
</comment>
<evidence type="ECO:0000313" key="17">
    <source>
        <dbReference type="Proteomes" id="UP000789831"/>
    </source>
</evidence>
<accession>A0A9N9AKC9</accession>
<evidence type="ECO:0000256" key="10">
    <source>
        <dbReference type="ARBA" id="ARBA00023186"/>
    </source>
</evidence>
<comment type="caution">
    <text evidence="16">The sequence shown here is derived from an EMBL/GenBank/DDBJ whole genome shotgun (WGS) entry which is preliminary data.</text>
</comment>
<keyword evidence="8" id="KW-0862">Zinc</keyword>
<dbReference type="GO" id="GO:0051082">
    <property type="term" value="F:unfolded protein binding"/>
    <property type="evidence" value="ECO:0007669"/>
    <property type="project" value="InterPro"/>
</dbReference>
<evidence type="ECO:0000256" key="4">
    <source>
        <dbReference type="ARBA" id="ARBA00022729"/>
    </source>
</evidence>
<keyword evidence="9" id="KW-0106">Calcium</keyword>
<feature type="compositionally biased region" description="Basic and acidic residues" evidence="15">
    <location>
        <begin position="363"/>
        <end position="393"/>
    </location>
</feature>
<keyword evidence="3" id="KW-0479">Metal-binding</keyword>
<dbReference type="FunFam" id="2.10.250.10:FF:000002">
    <property type="entry name" value="Calreticulin"/>
    <property type="match status" value="1"/>
</dbReference>
<keyword evidence="5" id="KW-0430">Lectin</keyword>
<dbReference type="PROSITE" id="PS00805">
    <property type="entry name" value="CALRETICULIN_REPEAT"/>
    <property type="match status" value="1"/>
</dbReference>
<evidence type="ECO:0000256" key="13">
    <source>
        <dbReference type="PIRSR" id="PIRSR002356-3"/>
    </source>
</evidence>
<keyword evidence="17" id="KW-1185">Reference proteome</keyword>
<organism evidence="16 17">
    <name type="scientific">Ambispora gerdemannii</name>
    <dbReference type="NCBI Taxonomy" id="144530"/>
    <lineage>
        <taxon>Eukaryota</taxon>
        <taxon>Fungi</taxon>
        <taxon>Fungi incertae sedis</taxon>
        <taxon>Mucoromycota</taxon>
        <taxon>Glomeromycotina</taxon>
        <taxon>Glomeromycetes</taxon>
        <taxon>Archaeosporales</taxon>
        <taxon>Ambisporaceae</taxon>
        <taxon>Ambispora</taxon>
    </lineage>
</organism>